<evidence type="ECO:0000313" key="2">
    <source>
        <dbReference type="Proteomes" id="UP000029889"/>
    </source>
</evidence>
<organism evidence="1 2">
    <name type="scientific">Escherichia phage 121Q</name>
    <dbReference type="NCBI Taxonomy" id="1555202"/>
    <lineage>
        <taxon>Viruses</taxon>
        <taxon>Duplodnaviria</taxon>
        <taxon>Heunggongvirae</taxon>
        <taxon>Uroviricota</taxon>
        <taxon>Caudoviricetes</taxon>
        <taxon>Asteriusvirus</taxon>
        <taxon>Asteriusvirus av121Q</taxon>
    </lineage>
</organism>
<dbReference type="KEGG" id="vg:22111099"/>
<dbReference type="EMBL" id="KM507819">
    <property type="protein sequence ID" value="AIT13956.1"/>
    <property type="molecule type" value="Genomic_DNA"/>
</dbReference>
<reference evidence="1 2" key="1">
    <citation type="submission" date="2014-09" db="EMBL/GenBank/DDBJ databases">
        <authorList>
            <person name="Lapin J.S."/>
            <person name="Pope W.H."/>
            <person name="Hua J."/>
            <person name="Ford M.E."/>
            <person name="Conway J.F."/>
            <person name="Hatfull G.F."/>
            <person name="Hendrix R.W."/>
        </authorList>
    </citation>
    <scope>NUCLEOTIDE SEQUENCE [LARGE SCALE GENOMIC DNA]</scope>
</reference>
<gene>
    <name evidence="1" type="primary">59</name>
    <name evidence="1" type="ORF">PBI_121Q_59</name>
</gene>
<dbReference type="OrthoDB" id="21834at10239"/>
<sequence>MITDDGKFSFKDVTLVSKNGRFMFEDRKNTKYVYEVSHDMFKVLLVASAQAESTGIKNKANSFNFLLNQLEMTEELFTALLYNSADWIL</sequence>
<proteinExistence type="predicted"/>
<dbReference type="GeneID" id="22111099"/>
<dbReference type="Proteomes" id="UP000029889">
    <property type="component" value="Segment"/>
</dbReference>
<protein>
    <submittedName>
        <fullName evidence="1">Uncharacterized protein</fullName>
    </submittedName>
</protein>
<name>A0A097EX20_9CAUD</name>
<keyword evidence="2" id="KW-1185">Reference proteome</keyword>
<dbReference type="RefSeq" id="YP_009101653.1">
    <property type="nucleotide sequence ID" value="NC_025447.1"/>
</dbReference>
<accession>A0A097EX20</accession>
<evidence type="ECO:0000313" key="1">
    <source>
        <dbReference type="EMBL" id="AIT13956.1"/>
    </source>
</evidence>